<dbReference type="Gene3D" id="3.40.390.10">
    <property type="entry name" value="Collagenase (Catalytic Domain)"/>
    <property type="match status" value="1"/>
</dbReference>
<keyword evidence="6" id="KW-0862">Zinc</keyword>
<dbReference type="CDD" id="cd08662">
    <property type="entry name" value="M13"/>
    <property type="match status" value="1"/>
</dbReference>
<name>J0DGZ0_9BIFI</name>
<gene>
    <name evidence="10" type="ORF">HMPREF9156_00377</name>
</gene>
<dbReference type="InterPro" id="IPR018497">
    <property type="entry name" value="Peptidase_M13_C"/>
</dbReference>
<reference evidence="10 11" key="1">
    <citation type="submission" date="2012-01" db="EMBL/GenBank/DDBJ databases">
        <title>The Genome Sequence of Scardovia wiggsiae F0424.</title>
        <authorList>
            <consortium name="The Broad Institute Genome Sequencing Platform"/>
            <person name="Earl A."/>
            <person name="Ward D."/>
            <person name="Feldgarden M."/>
            <person name="Gevers D."/>
            <person name="Izard J."/>
            <person name="Ganesan A."/>
            <person name="Baranova O.V."/>
            <person name="Blanton J.M."/>
            <person name="Tanner A.C."/>
            <person name="Mathney J."/>
            <person name="Dewhirst F.E."/>
            <person name="Young S.K."/>
            <person name="Zeng Q."/>
            <person name="Gargeya S."/>
            <person name="Fitzgerald M."/>
            <person name="Haas B."/>
            <person name="Abouelleil A."/>
            <person name="Alvarado L."/>
            <person name="Arachchi H.M."/>
            <person name="Berlin A."/>
            <person name="Chapman S.B."/>
            <person name="Gearin G."/>
            <person name="Goldberg J."/>
            <person name="Griggs A."/>
            <person name="Gujja S."/>
            <person name="Hansen M."/>
            <person name="Heiman D."/>
            <person name="Howarth C."/>
            <person name="Larimer J."/>
            <person name="Lui A."/>
            <person name="MacDonald P.J.P."/>
            <person name="McCowen C."/>
            <person name="Montmayeur A."/>
            <person name="Murphy C."/>
            <person name="Neiman D."/>
            <person name="Pearson M."/>
            <person name="Priest M."/>
            <person name="Roberts A."/>
            <person name="Saif S."/>
            <person name="Shea T."/>
            <person name="Sisk P."/>
            <person name="Stolte C."/>
            <person name="Sykes S."/>
            <person name="Wortman J."/>
            <person name="Nusbaum C."/>
            <person name="Birren B."/>
        </authorList>
    </citation>
    <scope>NUCLEOTIDE SEQUENCE [LARGE SCALE GENOMIC DNA]</scope>
    <source>
        <strain evidence="10 11">F0424</strain>
    </source>
</reference>
<organism evidence="10 11">
    <name type="scientific">Scardovia wiggsiae F0424</name>
    <dbReference type="NCBI Taxonomy" id="857290"/>
    <lineage>
        <taxon>Bacteria</taxon>
        <taxon>Bacillati</taxon>
        <taxon>Actinomycetota</taxon>
        <taxon>Actinomycetes</taxon>
        <taxon>Bifidobacteriales</taxon>
        <taxon>Bifidobacteriaceae</taxon>
        <taxon>Scardovia</taxon>
    </lineage>
</organism>
<proteinExistence type="inferred from homology"/>
<dbReference type="GO" id="GO:0005886">
    <property type="term" value="C:plasma membrane"/>
    <property type="evidence" value="ECO:0007669"/>
    <property type="project" value="TreeGrafter"/>
</dbReference>
<evidence type="ECO:0000256" key="6">
    <source>
        <dbReference type="ARBA" id="ARBA00022833"/>
    </source>
</evidence>
<keyword evidence="5" id="KW-0378">Hydrolase</keyword>
<dbReference type="RefSeq" id="WP_007147445.1">
    <property type="nucleotide sequence ID" value="NZ_AKCI01000001.1"/>
</dbReference>
<evidence type="ECO:0000259" key="8">
    <source>
        <dbReference type="Pfam" id="PF01431"/>
    </source>
</evidence>
<feature type="domain" description="Peptidase M13 C-terminal" evidence="8">
    <location>
        <begin position="468"/>
        <end position="694"/>
    </location>
</feature>
<dbReference type="InterPro" id="IPR024079">
    <property type="entry name" value="MetalloPept_cat_dom_sf"/>
</dbReference>
<dbReference type="OrthoDB" id="9775677at2"/>
<evidence type="ECO:0000256" key="3">
    <source>
        <dbReference type="ARBA" id="ARBA00022670"/>
    </source>
</evidence>
<dbReference type="Proteomes" id="UP000006415">
    <property type="component" value="Unassembled WGS sequence"/>
</dbReference>
<dbReference type="AlphaFoldDB" id="J0DGZ0"/>
<dbReference type="GO" id="GO:0004222">
    <property type="term" value="F:metalloendopeptidase activity"/>
    <property type="evidence" value="ECO:0007669"/>
    <property type="project" value="InterPro"/>
</dbReference>
<sequence>MSQNNNITPHDAELDGILSSLSDSVRPQDDFFRYVNGPWIDSYELPADKPAYGAFAKLVDEAEEHIRDILENSPETSPKSAALYNAYLDKETREKAGLDPIREDLGLIDTAQTKEDLTRALAVLNVAGGPVPFSSFVYADSKNPEANILTIGQGGLGLPDEAYYREDNFEPVRQAYSQMVGRLLAAAGYTKGDSDAQKQGRALLNFETRIASHHWDNVKTRDVNKTYNRYSISQAEESLPHFNLSAWLDSWQEAYDNTPAAAALPVDIRQVFAEVVVSEPDFLTGLDMEWDKASLEDLRLWSRVHVLLHWADSLTEELDDIQFDFFGKTLMGTSEKKEPWRRAVRLVDTLCGEEVGQEYVKRYFPASSKARMEKLVSNLIAAYRVSISHSTWLGEGTREKALEKLSLFTPMIGYTEHWRDYTAMDISTGYSLVRNLRSAAYWLNGYELGKAGRPVDKTEWEMTPQTVNAYYSPNTNVIVFPAAILQPPFFNPDADDATNYGGIGAVIGHEIGHGFDDQGSEFDGHGRLTSWWTEQDHNNFTERTRQLIAEYDRFTPAAVAEKYKAEGKTDSMPHVSGALTTGENIGDLSGVNIALKALAISLGASDDSAEEMDKALDSATVISGKSALERFFLSYGHIWREKATENFEEQMLQIDPHSPAEFRVNGILPNVDRFYEVFNVQPEDAMYIEPGKRVHIW</sequence>
<keyword evidence="4" id="KW-0479">Metal-binding</keyword>
<dbReference type="InterPro" id="IPR008753">
    <property type="entry name" value="Peptidase_M13_N"/>
</dbReference>
<accession>J0DGZ0</accession>
<dbReference type="STRING" id="857290.HMPREF9156_00377"/>
<keyword evidence="11" id="KW-1185">Reference proteome</keyword>
<evidence type="ECO:0000313" key="11">
    <source>
        <dbReference type="Proteomes" id="UP000006415"/>
    </source>
</evidence>
<dbReference type="Pfam" id="PF01431">
    <property type="entry name" value="Peptidase_M13"/>
    <property type="match status" value="1"/>
</dbReference>
<dbReference type="InterPro" id="IPR042089">
    <property type="entry name" value="Peptidase_M13_dom_2"/>
</dbReference>
<dbReference type="InterPro" id="IPR000718">
    <property type="entry name" value="Peptidase_M13"/>
</dbReference>
<keyword evidence="7" id="KW-0482">Metalloprotease</keyword>
<dbReference type="SUPFAM" id="SSF55486">
    <property type="entry name" value="Metalloproteases ('zincins'), catalytic domain"/>
    <property type="match status" value="1"/>
</dbReference>
<comment type="similarity">
    <text evidence="2">Belongs to the peptidase M13 family.</text>
</comment>
<dbReference type="Pfam" id="PF05649">
    <property type="entry name" value="Peptidase_M13_N"/>
    <property type="match status" value="1"/>
</dbReference>
<comment type="caution">
    <text evidence="10">The sequence shown here is derived from an EMBL/GenBank/DDBJ whole genome shotgun (WGS) entry which is preliminary data.</text>
</comment>
<evidence type="ECO:0000256" key="1">
    <source>
        <dbReference type="ARBA" id="ARBA00001947"/>
    </source>
</evidence>
<dbReference type="PROSITE" id="PS51885">
    <property type="entry name" value="NEPRILYSIN"/>
    <property type="match status" value="1"/>
</dbReference>
<dbReference type="PANTHER" id="PTHR11733:SF167">
    <property type="entry name" value="FI17812P1-RELATED"/>
    <property type="match status" value="1"/>
</dbReference>
<dbReference type="EMBL" id="AGZS01000001">
    <property type="protein sequence ID" value="EJD65613.1"/>
    <property type="molecule type" value="Genomic_DNA"/>
</dbReference>
<evidence type="ECO:0000259" key="9">
    <source>
        <dbReference type="Pfam" id="PF05649"/>
    </source>
</evidence>
<dbReference type="PANTHER" id="PTHR11733">
    <property type="entry name" value="ZINC METALLOPROTEASE FAMILY M13 NEPRILYSIN-RELATED"/>
    <property type="match status" value="1"/>
</dbReference>
<dbReference type="eggNOG" id="COG3590">
    <property type="taxonomic scope" value="Bacteria"/>
</dbReference>
<protein>
    <recommendedName>
        <fullName evidence="12">Peptidase M13</fullName>
    </recommendedName>
</protein>
<evidence type="ECO:0000256" key="5">
    <source>
        <dbReference type="ARBA" id="ARBA00022801"/>
    </source>
</evidence>
<dbReference type="PRINTS" id="PR00786">
    <property type="entry name" value="NEPRILYSIN"/>
</dbReference>
<evidence type="ECO:0000256" key="7">
    <source>
        <dbReference type="ARBA" id="ARBA00023049"/>
    </source>
</evidence>
<dbReference type="GO" id="GO:0046872">
    <property type="term" value="F:metal ion binding"/>
    <property type="evidence" value="ECO:0007669"/>
    <property type="project" value="UniProtKB-KW"/>
</dbReference>
<dbReference type="HOGENOM" id="CLU_006187_7_2_11"/>
<evidence type="ECO:0008006" key="12">
    <source>
        <dbReference type="Google" id="ProtNLM"/>
    </source>
</evidence>
<evidence type="ECO:0000256" key="4">
    <source>
        <dbReference type="ARBA" id="ARBA00022723"/>
    </source>
</evidence>
<keyword evidence="3" id="KW-0645">Protease</keyword>
<evidence type="ECO:0000256" key="2">
    <source>
        <dbReference type="ARBA" id="ARBA00007357"/>
    </source>
</evidence>
<dbReference type="GO" id="GO:0016485">
    <property type="term" value="P:protein processing"/>
    <property type="evidence" value="ECO:0007669"/>
    <property type="project" value="TreeGrafter"/>
</dbReference>
<comment type="cofactor">
    <cofactor evidence="1">
        <name>Zn(2+)</name>
        <dbReference type="ChEBI" id="CHEBI:29105"/>
    </cofactor>
</comment>
<dbReference type="Gene3D" id="1.10.1380.10">
    <property type="entry name" value="Neutral endopeptidase , domain2"/>
    <property type="match status" value="1"/>
</dbReference>
<feature type="domain" description="Peptidase M13 N-terminal" evidence="9">
    <location>
        <begin position="27"/>
        <end position="414"/>
    </location>
</feature>
<evidence type="ECO:0000313" key="10">
    <source>
        <dbReference type="EMBL" id="EJD65613.1"/>
    </source>
</evidence>